<dbReference type="PANTHER" id="PTHR15600">
    <property type="entry name" value="SACSIN"/>
    <property type="match status" value="1"/>
</dbReference>
<sequence>MAPPSAAKNFRQHQPITTGLRIICESYPSNTCLRELLQNADDAGATEIEYVLDTNTYTNNPLLHNDLAEYHGPALLVRNNSVFTDEDFVSLSKVGDSRKRNDVATTGKFGQGFNSVYHWTDGPWVYSRCWLLFLDPHQRWSRDTQEPGGPAYDVVANRDCLEIANHIKTFKALGIDGTQAIDATIIRIPLRTQPQAKTSEIVQREISVEDIKSALEQFANEIYEGGLLFLKHISKVIIRIDNDVLLTAQIRGKNQKDSETRKQLPNDFIDLYASSAIRASQDLFKVFEIAIEYTTKEGQDICEYIVQHAMMAFSGDGDMDKWARECKLFPWVAVAAPLMDSSISYTFKGRLFSTLRLPILTHQPVHIHGLFSIAPDRARLSSSGQSPGYDDLATRWNQYLFTHCASTAWIRLLVRQSSNASNGNHYRLWPRADLSRTDIWGTLDDSVIDLVIKDNLPVWRAANGGCVTFGQGQFSRMDHEAEKYASALARAEFPMVCLASPLFSRVEERAAYLARTINFLIPSAVRDFLRKEARLCRSTDVCAELLEYCLLDARKTGLSEKKHGAIILAELRGVAIWPTVSGSLTTFPDSQPLLLPRDRAEMQLFTEARSLSTLDIDRLPPLVLSTILDNIADLTSLIRFRTVGDLSIDWPSMYPLVTSSNQFDDSPCRLSGLDHLIRSIWIWINTVSNTEKLSSFQSSLYNHMLLPINNSRIRRLGTKENVLPTLIVDESGLLAEFLISATSQNPEAALPVLDTGLLTPEVVKFLRKRSKKIADLKLTCVDDLERFLIWLAGSKGLITAISLPAKGMLLNHLERLVREQDRKGKLNPNIAKLIKRLPLFNRSTSVAPFEHWIRTMCDLEQGGYLFETPQGLPPMPDIPGVSFYEVFNSSEIYLIRRLRLLDEISTQDLLTAHLLPWMQNVQDISMLPAKEALVDWVFDMSKNPSDTWLSSVMGWPIIPQPTHSGNRTYRCIKDLVDPCSDFASLYFAEENVFPCPDFAKRHKRALAACGLGNGVKSSTPLVRAAYYSRCGVDFDVLREKVQCLLAVPIEPKPDFSEALIGEFRNLKWLPGTSATGEPTLMSPSACRGPEQSQLVDLVWGTFPYSVSKDWKKLLGWDQSVPKEVLFQQLDICLNDRDYERVDSLLSVMKVDYIPGLRSRSCILGSHGDYCLPDKVFLAGSRLTLHPLAPYLDEVNGGFAKRHADMLKALDVRPEPSVGDLQYVQRALQASENGQLSDENLSIAIATLEVATILGYGPSNFAIPDRTSILRSLPEIVHGDPNVNGGIANFNFTHARVSEDLINRLGVENSFARATRLAIDFEDEDEDEYTPREKLSNIIKDTLGRYPVEATFNEFLANADDAGATKVSWMIDACDTGPYESQNLLTDELATSQGPALMVYNDGVFSEKDFDGFREIGQGGKTDDATTTGMFGRGVMTMYHFTDVPMIISGGFYVVLDPQQECLPRNRHWKRKVGVKTALSTIRRVAEGQLLPFQGLYGYDQSQDYYHGTIFRFPFRESERQTTLKESLRHNSPWTTRSLLEDYFHTARISLLFLTNVAHVDFCIRGQAEPRWCVSAHRSEDSEDEVFRQVIITNAKVNRRSMKDVWRVGITDIERSPPEILKIGKGSSKVTECGIAACLQQGTFDSIPSNKIYDHEVVLQHVGDERRWRVDQKVFCKLPTDIESQLPVSFHASFAITGDRKTIAFEDQSELAVWNDWLLTRCLPNFYLDFLKDLSPRLGQQAFCFWPSRLVTAQSTNLSSTVAKAFWDQLLDPEHIAYQLYPTLDQDKIVLTQGANDLRRPKQRKARKLHPVTSFTNARFDFLPPDVSEKLQPLFRKLLTDLVRPPDRIWRYLKNASKDLQIVQLDSDRLAEMFHHEANCAYLETFLSHFHREVDKKEILAALLDVLIPLPFGDDWTPLKKLHGCRVIPRPSLNAPLGLLTWEPQLDSQCNLIATREEQELFSFASDFMVNTEIFSSSAINLERKDWPARRNLITELIKTPLNVRKLEINDLGSLLAHPDSPSALKISSDFRDRWMPILWHYIDIKFKTLRIEACTPFGSAPLTVDSLLSKANILDQPIYRCRANEQWQYLTPREFGTEACIVGPDPQDQQDLCAMIPGLKCLDPSCLPSLLVEPESDLSKAASFQRFLQALRKDEKQQGVAIKTILKEALSAEAKETLRKLVAKYSKESPAPELVADTIILQSLPIWPCFQRSDLSHIPQHIAAEDSLFCKHSVMFMPWAKGLERFVDPGVVKVEEKWLVKLKVPLMSAETLWQRINKDLPRHIVSPFEVEKFLILIKYLAISRIILSGYVAPNGVGLLCQANSLYNHDDPIFQAAFRGEESVRFLHPDFRCLKRHWLEAGLRSPSPSGLIGKDDYVQCALAIDRQWPPSVPNDRFNRNAETVSAYLQYDRQDFINWPAACWDQISRVRMFEVKASQDDQPAYRKDRMREIAQEHSHCALKDTVTIAHLRVSWSQVRYLRNPPATGVFEKLPGAGSPPITTVFKHLQFLTGICKDVSQCDLQEYLKDVQACYDRLQNDPSSKKIPSISETRIFFNMDTTQIDVVHKPDVESSLTTANLLCLNSPMDPLPIRRVQKFLVPYERLLIALGCQSVVQPRAPVKKPSPSIKGYPMSESMTKIIELRDQGQLTDVTFKAEGTEKSAHKIFLVAVSAYCKAKFSGQWGRLSERGETVLVEDITYTTLSTMIDFAYTGEYIRPQLVDTSNNDEIADVLDELLDLLSGANMWLLTRLHTEVEDFLLEAGNSKVYVRVDNVLEVKECADHARALRLRKHCEDFIEANRFLVEVVEALSG</sequence>
<dbReference type="PANTHER" id="PTHR15600:SF42">
    <property type="entry name" value="SACSIN"/>
    <property type="match status" value="1"/>
</dbReference>
<dbReference type="Gene3D" id="3.30.710.10">
    <property type="entry name" value="Potassium Channel Kv1.1, Chain A"/>
    <property type="match status" value="1"/>
</dbReference>
<dbReference type="SUPFAM" id="SSF54695">
    <property type="entry name" value="POZ domain"/>
    <property type="match status" value="1"/>
</dbReference>
<evidence type="ECO:0000313" key="3">
    <source>
        <dbReference type="Proteomes" id="UP001590950"/>
    </source>
</evidence>
<dbReference type="InterPro" id="IPR052972">
    <property type="entry name" value="Sacsin_chaperone_reg"/>
</dbReference>
<organism evidence="2 3">
    <name type="scientific">Stereocaulon virgatum</name>
    <dbReference type="NCBI Taxonomy" id="373712"/>
    <lineage>
        <taxon>Eukaryota</taxon>
        <taxon>Fungi</taxon>
        <taxon>Dikarya</taxon>
        <taxon>Ascomycota</taxon>
        <taxon>Pezizomycotina</taxon>
        <taxon>Lecanoromycetes</taxon>
        <taxon>OSLEUM clade</taxon>
        <taxon>Lecanoromycetidae</taxon>
        <taxon>Lecanorales</taxon>
        <taxon>Lecanorineae</taxon>
        <taxon>Stereocaulaceae</taxon>
        <taxon>Stereocaulon</taxon>
    </lineage>
</organism>
<dbReference type="InterPro" id="IPR036890">
    <property type="entry name" value="HATPase_C_sf"/>
</dbReference>
<dbReference type="NCBIfam" id="NF047352">
    <property type="entry name" value="P_loop_sacsin"/>
    <property type="match status" value="1"/>
</dbReference>
<evidence type="ECO:0000313" key="2">
    <source>
        <dbReference type="EMBL" id="KAL2041159.1"/>
    </source>
</evidence>
<keyword evidence="3" id="KW-1185">Reference proteome</keyword>
<proteinExistence type="predicted"/>
<name>A0ABR4A5I0_9LECA</name>
<dbReference type="Pfam" id="PF00651">
    <property type="entry name" value="BTB"/>
    <property type="match status" value="1"/>
</dbReference>
<dbReference type="InterPro" id="IPR000210">
    <property type="entry name" value="BTB/POZ_dom"/>
</dbReference>
<dbReference type="InterPro" id="IPR011333">
    <property type="entry name" value="SKP1/BTB/POZ_sf"/>
</dbReference>
<dbReference type="SUPFAM" id="SSF55874">
    <property type="entry name" value="ATPase domain of HSP90 chaperone/DNA topoisomerase II/histidine kinase"/>
    <property type="match status" value="2"/>
</dbReference>
<protein>
    <recommendedName>
        <fullName evidence="1">BTB domain-containing protein</fullName>
    </recommendedName>
</protein>
<dbReference type="InterPro" id="IPR058210">
    <property type="entry name" value="SACS/Nov_dom"/>
</dbReference>
<dbReference type="SMART" id="SM00225">
    <property type="entry name" value="BTB"/>
    <property type="match status" value="1"/>
</dbReference>
<dbReference type="EMBL" id="JBEFKJ010000018">
    <property type="protein sequence ID" value="KAL2041159.1"/>
    <property type="molecule type" value="Genomic_DNA"/>
</dbReference>
<dbReference type="PROSITE" id="PS50097">
    <property type="entry name" value="BTB"/>
    <property type="match status" value="1"/>
</dbReference>
<reference evidence="2 3" key="1">
    <citation type="submission" date="2024-09" db="EMBL/GenBank/DDBJ databases">
        <title>Rethinking Asexuality: The Enigmatic Case of Functional Sexual Genes in Lepraria (Stereocaulaceae).</title>
        <authorList>
            <person name="Doellman M."/>
            <person name="Sun Y."/>
            <person name="Barcenas-Pena A."/>
            <person name="Lumbsch H.T."/>
            <person name="Grewe F."/>
        </authorList>
    </citation>
    <scope>NUCLEOTIDE SEQUENCE [LARGE SCALE GENOMIC DNA]</scope>
    <source>
        <strain evidence="2 3">Mercado 3170</strain>
    </source>
</reference>
<feature type="domain" description="BTB" evidence="1">
    <location>
        <begin position="2648"/>
        <end position="2717"/>
    </location>
</feature>
<dbReference type="Proteomes" id="UP001590950">
    <property type="component" value="Unassembled WGS sequence"/>
</dbReference>
<dbReference type="Pfam" id="PF25794">
    <property type="entry name" value="SACS"/>
    <property type="match status" value="2"/>
</dbReference>
<dbReference type="Gene3D" id="3.30.565.10">
    <property type="entry name" value="Histidine kinase-like ATPase, C-terminal domain"/>
    <property type="match status" value="1"/>
</dbReference>
<evidence type="ECO:0000259" key="1">
    <source>
        <dbReference type="PROSITE" id="PS50097"/>
    </source>
</evidence>
<gene>
    <name evidence="2" type="ORF">N7G274_006103</name>
</gene>
<comment type="caution">
    <text evidence="2">The sequence shown here is derived from an EMBL/GenBank/DDBJ whole genome shotgun (WGS) entry which is preliminary data.</text>
</comment>
<accession>A0ABR4A5I0</accession>